<dbReference type="Proteomes" id="UP000218437">
    <property type="component" value="Chromosome"/>
</dbReference>
<dbReference type="SUPFAM" id="SSF55729">
    <property type="entry name" value="Acyl-CoA N-acyltransferases (Nat)"/>
    <property type="match status" value="1"/>
</dbReference>
<dbReference type="PROSITE" id="PS51186">
    <property type="entry name" value="GNAT"/>
    <property type="match status" value="1"/>
</dbReference>
<accession>A0A290WXD3</accession>
<dbReference type="Pfam" id="PF00583">
    <property type="entry name" value="Acetyltransf_1"/>
    <property type="match status" value="1"/>
</dbReference>
<name>A0A290WXD3_9BURK</name>
<dbReference type="AlphaFoldDB" id="A0A290WXD3"/>
<dbReference type="InterPro" id="IPR032710">
    <property type="entry name" value="NTF2-like_dom_sf"/>
</dbReference>
<keyword evidence="2" id="KW-0012">Acyltransferase</keyword>
<dbReference type="InterPro" id="IPR050832">
    <property type="entry name" value="Bact_Acetyltransf"/>
</dbReference>
<gene>
    <name evidence="4" type="ORF">CNX70_16350</name>
</gene>
<sequence>MALANDTRISPTAVVQAQLDAYNAHDVPALLAIYADDAQQFQHPATLLATGSAQIGPRFTARFAASRPQAQLLNRIACGKLVIDHEIVHGDTPDGVSAQELVATYEVEQGRISRAWFSFGALTRLRVALSADVAAMNALIARSGVALSAGFYTQEQAQAVTRHVFGVDTQLVADRTYFVIERDGAMLACGGWSQRATLYGADRAKSGPDPLLDPASQPGRIRAFFVEPSAARQGLGSMLMRHCERQALAAGFTALELAATLPGVPLYRASGFAVTEDFHLDLPDDIKLPLARMHKRL</sequence>
<dbReference type="EMBL" id="CP023422">
    <property type="protein sequence ID" value="ATD61559.1"/>
    <property type="molecule type" value="Genomic_DNA"/>
</dbReference>
<evidence type="ECO:0000256" key="2">
    <source>
        <dbReference type="ARBA" id="ARBA00023315"/>
    </source>
</evidence>
<proteinExistence type="predicted"/>
<dbReference type="CDD" id="cd04301">
    <property type="entry name" value="NAT_SF"/>
    <property type="match status" value="1"/>
</dbReference>
<protein>
    <recommendedName>
        <fullName evidence="3">N-acetyltransferase domain-containing protein</fullName>
    </recommendedName>
</protein>
<dbReference type="GO" id="GO:0016747">
    <property type="term" value="F:acyltransferase activity, transferring groups other than amino-acyl groups"/>
    <property type="evidence" value="ECO:0007669"/>
    <property type="project" value="InterPro"/>
</dbReference>
<dbReference type="SUPFAM" id="SSF54427">
    <property type="entry name" value="NTF2-like"/>
    <property type="match status" value="1"/>
</dbReference>
<organism evidence="4 5">
    <name type="scientific">Janthinobacterium svalbardensis</name>
    <dbReference type="NCBI Taxonomy" id="368607"/>
    <lineage>
        <taxon>Bacteria</taxon>
        <taxon>Pseudomonadati</taxon>
        <taxon>Pseudomonadota</taxon>
        <taxon>Betaproteobacteria</taxon>
        <taxon>Burkholderiales</taxon>
        <taxon>Oxalobacteraceae</taxon>
        <taxon>Janthinobacterium</taxon>
    </lineage>
</organism>
<dbReference type="PANTHER" id="PTHR43877">
    <property type="entry name" value="AMINOALKYLPHOSPHONATE N-ACETYLTRANSFERASE-RELATED-RELATED"/>
    <property type="match status" value="1"/>
</dbReference>
<evidence type="ECO:0000313" key="5">
    <source>
        <dbReference type="Proteomes" id="UP000218437"/>
    </source>
</evidence>
<dbReference type="InterPro" id="IPR000182">
    <property type="entry name" value="GNAT_dom"/>
</dbReference>
<dbReference type="Gene3D" id="3.10.450.50">
    <property type="match status" value="1"/>
</dbReference>
<dbReference type="Pfam" id="PF12680">
    <property type="entry name" value="SnoaL_2"/>
    <property type="match status" value="1"/>
</dbReference>
<dbReference type="RefSeq" id="WP_096235569.1">
    <property type="nucleotide sequence ID" value="NZ_CP023422.1"/>
</dbReference>
<reference evidence="4 5" key="1">
    <citation type="submission" date="2017-09" db="EMBL/GenBank/DDBJ databases">
        <title>Complete genome sequence of Janthinobacterium svalbardensis PAMC 27463.</title>
        <authorList>
            <person name="Cho Y.-J."/>
            <person name="Cho A."/>
            <person name="Kim O.-S."/>
            <person name="Lee J.-I."/>
        </authorList>
    </citation>
    <scope>NUCLEOTIDE SEQUENCE [LARGE SCALE GENOMIC DNA]</scope>
    <source>
        <strain evidence="4 5">PAMC 27463</strain>
    </source>
</reference>
<evidence type="ECO:0000259" key="3">
    <source>
        <dbReference type="PROSITE" id="PS51186"/>
    </source>
</evidence>
<dbReference type="InterPro" id="IPR037401">
    <property type="entry name" value="SnoaL-like"/>
</dbReference>
<dbReference type="InterPro" id="IPR016181">
    <property type="entry name" value="Acyl_CoA_acyltransferase"/>
</dbReference>
<dbReference type="Gene3D" id="3.40.630.30">
    <property type="match status" value="1"/>
</dbReference>
<dbReference type="PANTHER" id="PTHR43877:SF1">
    <property type="entry name" value="ACETYLTRANSFERASE"/>
    <property type="match status" value="1"/>
</dbReference>
<dbReference type="KEGG" id="jsv:CNX70_16350"/>
<keyword evidence="1" id="KW-0808">Transferase</keyword>
<evidence type="ECO:0000256" key="1">
    <source>
        <dbReference type="ARBA" id="ARBA00022679"/>
    </source>
</evidence>
<keyword evidence="5" id="KW-1185">Reference proteome</keyword>
<evidence type="ECO:0000313" key="4">
    <source>
        <dbReference type="EMBL" id="ATD61559.1"/>
    </source>
</evidence>
<feature type="domain" description="N-acetyltransferase" evidence="3">
    <location>
        <begin position="123"/>
        <end position="297"/>
    </location>
</feature>